<keyword evidence="2" id="KW-1185">Reference proteome</keyword>
<organism evidence="1 2">
    <name type="scientific">Trichonephila clavipes</name>
    <name type="common">Golden silk orbweaver</name>
    <name type="synonym">Nephila clavipes</name>
    <dbReference type="NCBI Taxonomy" id="2585209"/>
    <lineage>
        <taxon>Eukaryota</taxon>
        <taxon>Metazoa</taxon>
        <taxon>Ecdysozoa</taxon>
        <taxon>Arthropoda</taxon>
        <taxon>Chelicerata</taxon>
        <taxon>Arachnida</taxon>
        <taxon>Araneae</taxon>
        <taxon>Araneomorphae</taxon>
        <taxon>Entelegynae</taxon>
        <taxon>Araneoidea</taxon>
        <taxon>Nephilidae</taxon>
        <taxon>Trichonephila</taxon>
    </lineage>
</organism>
<comment type="caution">
    <text evidence="1">The sequence shown here is derived from an EMBL/GenBank/DDBJ whole genome shotgun (WGS) entry which is preliminary data.</text>
</comment>
<dbReference type="Proteomes" id="UP000887159">
    <property type="component" value="Unassembled WGS sequence"/>
</dbReference>
<gene>
    <name evidence="1" type="ORF">TNCV_4659921</name>
</gene>
<dbReference type="AlphaFoldDB" id="A0A8X6VIR7"/>
<accession>A0A8X6VIR7</accession>
<proteinExistence type="predicted"/>
<evidence type="ECO:0000313" key="2">
    <source>
        <dbReference type="Proteomes" id="UP000887159"/>
    </source>
</evidence>
<name>A0A8X6VIR7_TRICX</name>
<protein>
    <submittedName>
        <fullName evidence="1">Uncharacterized protein</fullName>
    </submittedName>
</protein>
<dbReference type="EMBL" id="BMAU01021284">
    <property type="protein sequence ID" value="GFY08799.1"/>
    <property type="molecule type" value="Genomic_DNA"/>
</dbReference>
<sequence length="99" mass="10886">MSVVSRSFEHHTGDRTIWLSSTPMLKESPWGFPGISHLSSPSTNLTRGLAARQLFKVPLCRKGTKHLQTLMPSQGLEPKPCGTAVSVTNHYTGWGARQI</sequence>
<evidence type="ECO:0000313" key="1">
    <source>
        <dbReference type="EMBL" id="GFY08799.1"/>
    </source>
</evidence>
<reference evidence="1" key="1">
    <citation type="submission" date="2020-08" db="EMBL/GenBank/DDBJ databases">
        <title>Multicomponent nature underlies the extraordinary mechanical properties of spider dragline silk.</title>
        <authorList>
            <person name="Kono N."/>
            <person name="Nakamura H."/>
            <person name="Mori M."/>
            <person name="Yoshida Y."/>
            <person name="Ohtoshi R."/>
            <person name="Malay A.D."/>
            <person name="Moran D.A.P."/>
            <person name="Tomita M."/>
            <person name="Numata K."/>
            <person name="Arakawa K."/>
        </authorList>
    </citation>
    <scope>NUCLEOTIDE SEQUENCE</scope>
</reference>